<keyword evidence="2" id="KW-0238">DNA-binding</keyword>
<keyword evidence="4" id="KW-0539">Nucleus</keyword>
<keyword evidence="9" id="KW-1185">Reference proteome</keyword>
<dbReference type="InterPro" id="IPR000270">
    <property type="entry name" value="PB1_dom"/>
</dbReference>
<dbReference type="Pfam" id="PF02042">
    <property type="entry name" value="RWP-RK"/>
    <property type="match status" value="1"/>
</dbReference>
<dbReference type="Pfam" id="PF00564">
    <property type="entry name" value="PB1"/>
    <property type="match status" value="1"/>
</dbReference>
<dbReference type="Proteomes" id="UP000585474">
    <property type="component" value="Unassembled WGS sequence"/>
</dbReference>
<dbReference type="Pfam" id="PF22922">
    <property type="entry name" value="GAF_NLP"/>
    <property type="match status" value="1"/>
</dbReference>
<keyword evidence="3" id="KW-0804">Transcription</keyword>
<name>A0A7J0DM60_9ERIC</name>
<dbReference type="PANTHER" id="PTHR32002">
    <property type="entry name" value="PROTEIN NLP8"/>
    <property type="match status" value="1"/>
</dbReference>
<evidence type="ECO:0000259" key="6">
    <source>
        <dbReference type="PROSITE" id="PS51519"/>
    </source>
</evidence>
<protein>
    <submittedName>
        <fullName evidence="8">NIN like protein 7</fullName>
    </submittedName>
</protein>
<dbReference type="PROSITE" id="PS51745">
    <property type="entry name" value="PB1"/>
    <property type="match status" value="1"/>
</dbReference>
<dbReference type="PANTHER" id="PTHR32002:SF49">
    <property type="entry name" value="BILE ACID:SODIUM SYMPORTER_ARSENICAL RESISTANCE PROTEIN ACR3-RELATED"/>
    <property type="match status" value="1"/>
</dbReference>
<dbReference type="AlphaFoldDB" id="A0A7J0DM60"/>
<dbReference type="InterPro" id="IPR003035">
    <property type="entry name" value="RWP-RK_dom"/>
</dbReference>
<evidence type="ECO:0000256" key="2">
    <source>
        <dbReference type="ARBA" id="ARBA00023125"/>
    </source>
</evidence>
<keyword evidence="1" id="KW-0805">Transcription regulation</keyword>
<dbReference type="SMART" id="SM00666">
    <property type="entry name" value="PB1"/>
    <property type="match status" value="1"/>
</dbReference>
<dbReference type="SUPFAM" id="SSF54277">
    <property type="entry name" value="CAD &amp; PB1 domains"/>
    <property type="match status" value="1"/>
</dbReference>
<feature type="domain" description="PB1" evidence="7">
    <location>
        <begin position="753"/>
        <end position="837"/>
    </location>
</feature>
<evidence type="ECO:0000259" key="7">
    <source>
        <dbReference type="PROSITE" id="PS51745"/>
    </source>
</evidence>
<dbReference type="OrthoDB" id="1703696at2759"/>
<reference evidence="9" key="1">
    <citation type="submission" date="2019-07" db="EMBL/GenBank/DDBJ databases">
        <title>De Novo Assembly of kiwifruit Actinidia rufa.</title>
        <authorList>
            <person name="Sugita-Konishi S."/>
            <person name="Sato K."/>
            <person name="Mori E."/>
            <person name="Abe Y."/>
            <person name="Kisaki G."/>
            <person name="Hamano K."/>
            <person name="Suezawa K."/>
            <person name="Otani M."/>
            <person name="Fukuda T."/>
            <person name="Manabe T."/>
            <person name="Gomi K."/>
            <person name="Tabuchi M."/>
            <person name="Akimitsu K."/>
            <person name="Kataoka I."/>
        </authorList>
    </citation>
    <scope>NUCLEOTIDE SEQUENCE [LARGE SCALE GENOMIC DNA]</scope>
    <source>
        <strain evidence="9">cv. Fuchu</strain>
    </source>
</reference>
<evidence type="ECO:0000313" key="9">
    <source>
        <dbReference type="Proteomes" id="UP000585474"/>
    </source>
</evidence>
<sequence length="843" mass="95510">MLEVANLISRALMFSSKRSVPAQRWTPSLKKTLHCVPFGEGFEWWGLGYLWVLADGRAVAKGFGEGGGGAAMMGRGCGGRLGLKLGKVEDDLWIICVLSRDWKVLALRLGVLRILCVLRIFWSAIGASEKIRRQIGYGRFGCSTVESTRPMEPEKYWTRDDFKQHVHKELNWSRIDFDISITRDAYPISSTDWHGIWGPYNWIFWSREHDDHDPLMTLPDDNNWGFVSHAPNNLTVKDTVKLALRKLLLHYRTIETLVQFWAATTALDGRTLLTTQDQPFGLTAFSNRLCEYRMISKDYKFFVNGEEDFGIPGRVYRNKCPECTPDVEYYSVKEYPQRDHALRCGVRQSLTLPVIEHSSQICVGVLELVGRFCLGPTLDSLDAAFQGLGLECFDSCEHHETQEKNNNKAHKDALMKIERVLELVCKIYKIPLALTWVPCMACKTLLPVEDLYRFWEYDDVTIRNLHDFSIGRLGHRLNGIGVVGRALSSPNLLYYSDVTQFSMVEYPLAHFARLCRLRGCFSISLWSNYTGNDVYVLEIFLPDSNKGKDLLTSLSKILETMKKEFKTFRLASGEALGKELCVDIIQFQNGEQHHCAQALQVTGSLPSLEPLQNGGEIMQVDSSDHQSIDAEQCETDGNHPQELGTKKTSGREHKKNGVRIEIPYEDILHYSKLSRSDAARNLQGKISISTFKRVCRNYGISRWPPRNVDKVHPSHVDHQKEVPQLNSNLPSNQASASIAHTQPHGTVMQNANTVNVKAKYVKGLIVLFPLLLSSTLEELYDCIETRLPLSRATYHACYIDGDDDKITITCDQDLQFWLCNSPRLPGSNAVVLHIDPISQVSVM</sequence>
<evidence type="ECO:0000313" key="8">
    <source>
        <dbReference type="EMBL" id="GFS38075.1"/>
    </source>
</evidence>
<dbReference type="InterPro" id="IPR053793">
    <property type="entry name" value="PB1-like"/>
</dbReference>
<dbReference type="Gene3D" id="3.10.20.90">
    <property type="entry name" value="Phosphatidylinositol 3-kinase Catalytic Subunit, Chain A, domain 1"/>
    <property type="match status" value="1"/>
</dbReference>
<evidence type="ECO:0000256" key="4">
    <source>
        <dbReference type="ARBA" id="ARBA00023242"/>
    </source>
</evidence>
<feature type="region of interest" description="Disordered" evidence="5">
    <location>
        <begin position="621"/>
        <end position="654"/>
    </location>
</feature>
<dbReference type="GO" id="GO:0003700">
    <property type="term" value="F:DNA-binding transcription factor activity"/>
    <property type="evidence" value="ECO:0007669"/>
    <property type="project" value="InterPro"/>
</dbReference>
<dbReference type="EMBL" id="BJWL01000300">
    <property type="protein sequence ID" value="GFS38075.1"/>
    <property type="molecule type" value="Genomic_DNA"/>
</dbReference>
<dbReference type="InterPro" id="IPR045012">
    <property type="entry name" value="NLP"/>
</dbReference>
<gene>
    <name evidence="8" type="ORF">Acr_00g0055470</name>
</gene>
<evidence type="ECO:0000256" key="1">
    <source>
        <dbReference type="ARBA" id="ARBA00023015"/>
    </source>
</evidence>
<accession>A0A7J0DM60</accession>
<dbReference type="InterPro" id="IPR055081">
    <property type="entry name" value="NLP1-9_GAF"/>
</dbReference>
<dbReference type="PROSITE" id="PS51519">
    <property type="entry name" value="RWP_RK"/>
    <property type="match status" value="1"/>
</dbReference>
<organism evidence="8 9">
    <name type="scientific">Actinidia rufa</name>
    <dbReference type="NCBI Taxonomy" id="165716"/>
    <lineage>
        <taxon>Eukaryota</taxon>
        <taxon>Viridiplantae</taxon>
        <taxon>Streptophyta</taxon>
        <taxon>Embryophyta</taxon>
        <taxon>Tracheophyta</taxon>
        <taxon>Spermatophyta</taxon>
        <taxon>Magnoliopsida</taxon>
        <taxon>eudicotyledons</taxon>
        <taxon>Gunneridae</taxon>
        <taxon>Pentapetalae</taxon>
        <taxon>asterids</taxon>
        <taxon>Ericales</taxon>
        <taxon>Actinidiaceae</taxon>
        <taxon>Actinidia</taxon>
    </lineage>
</organism>
<comment type="caution">
    <text evidence="8">The sequence shown here is derived from an EMBL/GenBank/DDBJ whole genome shotgun (WGS) entry which is preliminary data.</text>
</comment>
<proteinExistence type="predicted"/>
<evidence type="ECO:0000256" key="3">
    <source>
        <dbReference type="ARBA" id="ARBA00023163"/>
    </source>
</evidence>
<evidence type="ECO:0000256" key="5">
    <source>
        <dbReference type="SAM" id="MobiDB-lite"/>
    </source>
</evidence>
<dbReference type="GO" id="GO:0003677">
    <property type="term" value="F:DNA binding"/>
    <property type="evidence" value="ECO:0007669"/>
    <property type="project" value="UniProtKB-KW"/>
</dbReference>
<feature type="domain" description="RWP-RK" evidence="6">
    <location>
        <begin position="645"/>
        <end position="731"/>
    </location>
</feature>